<dbReference type="GO" id="GO:0005524">
    <property type="term" value="F:ATP binding"/>
    <property type="evidence" value="ECO:0007669"/>
    <property type="project" value="InterPro"/>
</dbReference>
<dbReference type="EMBL" id="MU863876">
    <property type="protein sequence ID" value="KAK4205417.1"/>
    <property type="molecule type" value="Genomic_DNA"/>
</dbReference>
<reference evidence="2" key="2">
    <citation type="submission" date="2023-05" db="EMBL/GenBank/DDBJ databases">
        <authorList>
            <consortium name="Lawrence Berkeley National Laboratory"/>
            <person name="Steindorff A."/>
            <person name="Hensen N."/>
            <person name="Bonometti L."/>
            <person name="Westerberg I."/>
            <person name="Brannstrom I.O."/>
            <person name="Guillou S."/>
            <person name="Cros-Aarteil S."/>
            <person name="Calhoun S."/>
            <person name="Haridas S."/>
            <person name="Kuo A."/>
            <person name="Mondo S."/>
            <person name="Pangilinan J."/>
            <person name="Riley R."/>
            <person name="Labutti K."/>
            <person name="Andreopoulos B."/>
            <person name="Lipzen A."/>
            <person name="Chen C."/>
            <person name="Yanf M."/>
            <person name="Daum C."/>
            <person name="Ng V."/>
            <person name="Clum A."/>
            <person name="Ohm R."/>
            <person name="Martin F."/>
            <person name="Silar P."/>
            <person name="Natvig D."/>
            <person name="Lalanne C."/>
            <person name="Gautier V."/>
            <person name="Ament-Velasquez S.L."/>
            <person name="Kruys A."/>
            <person name="Hutchinson M.I."/>
            <person name="Powell A.J."/>
            <person name="Barry K."/>
            <person name="Miller A.N."/>
            <person name="Grigoriev I.V."/>
            <person name="Debuchy R."/>
            <person name="Gladieux P."/>
            <person name="Thoren M.H."/>
            <person name="Johannesson H."/>
        </authorList>
    </citation>
    <scope>NUCLEOTIDE SEQUENCE</scope>
    <source>
        <strain evidence="2">CBS 315.58</strain>
    </source>
</reference>
<organism evidence="2 3">
    <name type="scientific">Triangularia verruculosa</name>
    <dbReference type="NCBI Taxonomy" id="2587418"/>
    <lineage>
        <taxon>Eukaryota</taxon>
        <taxon>Fungi</taxon>
        <taxon>Dikarya</taxon>
        <taxon>Ascomycota</taxon>
        <taxon>Pezizomycotina</taxon>
        <taxon>Sordariomycetes</taxon>
        <taxon>Sordariomycetidae</taxon>
        <taxon>Sordariales</taxon>
        <taxon>Podosporaceae</taxon>
        <taxon>Triangularia</taxon>
    </lineage>
</organism>
<dbReference type="Proteomes" id="UP001303160">
    <property type="component" value="Unassembled WGS sequence"/>
</dbReference>
<dbReference type="PROSITE" id="PS50011">
    <property type="entry name" value="PROTEIN_KINASE_DOM"/>
    <property type="match status" value="1"/>
</dbReference>
<evidence type="ECO:0000313" key="2">
    <source>
        <dbReference type="EMBL" id="KAK4205417.1"/>
    </source>
</evidence>
<evidence type="ECO:0000259" key="1">
    <source>
        <dbReference type="PROSITE" id="PS50011"/>
    </source>
</evidence>
<name>A0AAN7B0K2_9PEZI</name>
<dbReference type="Pfam" id="PF00069">
    <property type="entry name" value="Pkinase"/>
    <property type="match status" value="1"/>
</dbReference>
<proteinExistence type="predicted"/>
<keyword evidence="3" id="KW-1185">Reference proteome</keyword>
<gene>
    <name evidence="2" type="ORF">QBC40DRAFT_336098</name>
</gene>
<dbReference type="AlphaFoldDB" id="A0AAN7B0K2"/>
<dbReference type="SUPFAM" id="SSF56112">
    <property type="entry name" value="Protein kinase-like (PK-like)"/>
    <property type="match status" value="1"/>
</dbReference>
<dbReference type="InterPro" id="IPR011009">
    <property type="entry name" value="Kinase-like_dom_sf"/>
</dbReference>
<feature type="domain" description="Protein kinase" evidence="1">
    <location>
        <begin position="59"/>
        <end position="348"/>
    </location>
</feature>
<protein>
    <submittedName>
        <fullName evidence="2">Kinase-like domain-containing protein</fullName>
    </submittedName>
</protein>
<dbReference type="PANTHER" id="PTHR24359:SF1">
    <property type="entry name" value="INHIBITOR OF NUCLEAR FACTOR KAPPA-B KINASE EPSILON SUBUNIT HOMOLOG 1-RELATED"/>
    <property type="match status" value="1"/>
</dbReference>
<comment type="caution">
    <text evidence="2">The sequence shown here is derived from an EMBL/GenBank/DDBJ whole genome shotgun (WGS) entry which is preliminary data.</text>
</comment>
<evidence type="ECO:0000313" key="3">
    <source>
        <dbReference type="Proteomes" id="UP001303160"/>
    </source>
</evidence>
<reference evidence="2" key="1">
    <citation type="journal article" date="2023" name="Mol. Phylogenet. Evol.">
        <title>Genome-scale phylogeny and comparative genomics of the fungal order Sordariales.</title>
        <authorList>
            <person name="Hensen N."/>
            <person name="Bonometti L."/>
            <person name="Westerberg I."/>
            <person name="Brannstrom I.O."/>
            <person name="Guillou S."/>
            <person name="Cros-Aarteil S."/>
            <person name="Calhoun S."/>
            <person name="Haridas S."/>
            <person name="Kuo A."/>
            <person name="Mondo S."/>
            <person name="Pangilinan J."/>
            <person name="Riley R."/>
            <person name="LaButti K."/>
            <person name="Andreopoulos B."/>
            <person name="Lipzen A."/>
            <person name="Chen C."/>
            <person name="Yan M."/>
            <person name="Daum C."/>
            <person name="Ng V."/>
            <person name="Clum A."/>
            <person name="Steindorff A."/>
            <person name="Ohm R.A."/>
            <person name="Martin F."/>
            <person name="Silar P."/>
            <person name="Natvig D.O."/>
            <person name="Lalanne C."/>
            <person name="Gautier V."/>
            <person name="Ament-Velasquez S.L."/>
            <person name="Kruys A."/>
            <person name="Hutchinson M.I."/>
            <person name="Powell A.J."/>
            <person name="Barry K."/>
            <person name="Miller A.N."/>
            <person name="Grigoriev I.V."/>
            <person name="Debuchy R."/>
            <person name="Gladieux P."/>
            <person name="Hiltunen Thoren M."/>
            <person name="Johannesson H."/>
        </authorList>
    </citation>
    <scope>NUCLEOTIDE SEQUENCE</scope>
    <source>
        <strain evidence="2">CBS 315.58</strain>
    </source>
</reference>
<dbReference type="SMART" id="SM00220">
    <property type="entry name" value="S_TKc"/>
    <property type="match status" value="1"/>
</dbReference>
<keyword evidence="2" id="KW-0418">Kinase</keyword>
<dbReference type="PANTHER" id="PTHR24359">
    <property type="entry name" value="SERINE/THREONINE-PROTEIN KINASE SBK1"/>
    <property type="match status" value="1"/>
</dbReference>
<dbReference type="GO" id="GO:0004674">
    <property type="term" value="F:protein serine/threonine kinase activity"/>
    <property type="evidence" value="ECO:0007669"/>
    <property type="project" value="TreeGrafter"/>
</dbReference>
<accession>A0AAN7B0K2</accession>
<dbReference type="InterPro" id="IPR000719">
    <property type="entry name" value="Prot_kinase_dom"/>
</dbReference>
<dbReference type="Gene3D" id="1.10.510.10">
    <property type="entry name" value="Transferase(Phosphotransferase) domain 1"/>
    <property type="match status" value="1"/>
</dbReference>
<keyword evidence="2" id="KW-0808">Transferase</keyword>
<sequence length="348" mass="40559">MRDRTATLHCFKRWKIKELEMFEARQWIFLVPYFDRDPKDFGKVQQYLLPDSATLPFTIFSKVPGTRNHFSQLFKAKVHKDHHNIQSDMVEDYSLKEEDRNVFAIKELTPNAYANPRDELLALRLVNKTAHPHLIMLLASYQQFGNIYLIFPWAKCYLDAFWKEHDPQNDHTIRYWAVRQFEGLASGLAAIHSFRVRSDDSIFSRNIELFCRHGDIKPQNILWFSHADTDRGILKLADFGTAEVKAEEAAHWKSYAWTQTYRPPESYNFTLPREDLVSTSYDIWSLGCVLLEFITWLFGGPAALDQFVTDRRHEDQSTDAHLQVGTAFFALSQDYVTGEPIATATIRP</sequence>